<keyword evidence="3" id="KW-1185">Reference proteome</keyword>
<accession>A0AAW1XIJ8</accession>
<evidence type="ECO:0000313" key="3">
    <source>
        <dbReference type="Proteomes" id="UP001457282"/>
    </source>
</evidence>
<name>A0AAW1XIJ8_RUBAR</name>
<organism evidence="2 3">
    <name type="scientific">Rubus argutus</name>
    <name type="common">Southern blackberry</name>
    <dbReference type="NCBI Taxonomy" id="59490"/>
    <lineage>
        <taxon>Eukaryota</taxon>
        <taxon>Viridiplantae</taxon>
        <taxon>Streptophyta</taxon>
        <taxon>Embryophyta</taxon>
        <taxon>Tracheophyta</taxon>
        <taxon>Spermatophyta</taxon>
        <taxon>Magnoliopsida</taxon>
        <taxon>eudicotyledons</taxon>
        <taxon>Gunneridae</taxon>
        <taxon>Pentapetalae</taxon>
        <taxon>rosids</taxon>
        <taxon>fabids</taxon>
        <taxon>Rosales</taxon>
        <taxon>Rosaceae</taxon>
        <taxon>Rosoideae</taxon>
        <taxon>Rosoideae incertae sedis</taxon>
        <taxon>Rubus</taxon>
    </lineage>
</organism>
<reference evidence="2 3" key="1">
    <citation type="journal article" date="2023" name="G3 (Bethesda)">
        <title>A chromosome-length genome assembly and annotation of blackberry (Rubus argutus, cv. 'Hillquist').</title>
        <authorList>
            <person name="Bruna T."/>
            <person name="Aryal R."/>
            <person name="Dudchenko O."/>
            <person name="Sargent D.J."/>
            <person name="Mead D."/>
            <person name="Buti M."/>
            <person name="Cavallini A."/>
            <person name="Hytonen T."/>
            <person name="Andres J."/>
            <person name="Pham M."/>
            <person name="Weisz D."/>
            <person name="Mascagni F."/>
            <person name="Usai G."/>
            <person name="Natali L."/>
            <person name="Bassil N."/>
            <person name="Fernandez G.E."/>
            <person name="Lomsadze A."/>
            <person name="Armour M."/>
            <person name="Olukolu B."/>
            <person name="Poorten T."/>
            <person name="Britton C."/>
            <person name="Davik J."/>
            <person name="Ashrafi H."/>
            <person name="Aiden E.L."/>
            <person name="Borodovsky M."/>
            <person name="Worthington M."/>
        </authorList>
    </citation>
    <scope>NUCLEOTIDE SEQUENCE [LARGE SCALE GENOMIC DNA]</scope>
    <source>
        <strain evidence="2">PI 553951</strain>
    </source>
</reference>
<dbReference type="EMBL" id="JBEDUW010000004">
    <property type="protein sequence ID" value="KAK9935595.1"/>
    <property type="molecule type" value="Genomic_DNA"/>
</dbReference>
<feature type="region of interest" description="Disordered" evidence="1">
    <location>
        <begin position="1"/>
        <end position="25"/>
    </location>
</feature>
<gene>
    <name evidence="2" type="ORF">M0R45_022692</name>
</gene>
<feature type="compositionally biased region" description="Polar residues" evidence="1">
    <location>
        <begin position="1"/>
        <end position="20"/>
    </location>
</feature>
<evidence type="ECO:0000313" key="2">
    <source>
        <dbReference type="EMBL" id="KAK9935595.1"/>
    </source>
</evidence>
<dbReference type="AlphaFoldDB" id="A0AAW1XIJ8"/>
<evidence type="ECO:0000256" key="1">
    <source>
        <dbReference type="SAM" id="MobiDB-lite"/>
    </source>
</evidence>
<proteinExistence type="predicted"/>
<sequence length="81" mass="8957">MHRLQNKSTAKNSTSDNNNGYKFKVRSSPTYRSTIKIRGHGELAVAISNGLDDAVSSTTPGGFQLRYDVFKSFKGELPESF</sequence>
<dbReference type="Proteomes" id="UP001457282">
    <property type="component" value="Unassembled WGS sequence"/>
</dbReference>
<comment type="caution">
    <text evidence="2">The sequence shown here is derived from an EMBL/GenBank/DDBJ whole genome shotgun (WGS) entry which is preliminary data.</text>
</comment>
<protein>
    <submittedName>
        <fullName evidence="2">Uncharacterized protein</fullName>
    </submittedName>
</protein>